<feature type="region of interest" description="Disordered" evidence="4">
    <location>
        <begin position="512"/>
        <end position="599"/>
    </location>
</feature>
<dbReference type="AlphaFoldDB" id="A0A9D4UC35"/>
<feature type="compositionally biased region" description="Basic and acidic residues" evidence="4">
    <location>
        <begin position="751"/>
        <end position="761"/>
    </location>
</feature>
<dbReference type="InterPro" id="IPR013126">
    <property type="entry name" value="Hsp_70_fam"/>
</dbReference>
<dbReference type="FunFam" id="3.90.640.10:FF:000004">
    <property type="entry name" value="Heat shock 70 kDa protein 4"/>
    <property type="match status" value="1"/>
</dbReference>
<name>A0A9D4UC35_ADICA</name>
<proteinExistence type="inferred from homology"/>
<evidence type="ECO:0000256" key="4">
    <source>
        <dbReference type="SAM" id="MobiDB-lite"/>
    </source>
</evidence>
<dbReference type="GO" id="GO:0005829">
    <property type="term" value="C:cytosol"/>
    <property type="evidence" value="ECO:0007669"/>
    <property type="project" value="TreeGrafter"/>
</dbReference>
<evidence type="ECO:0000313" key="5">
    <source>
        <dbReference type="EMBL" id="KAI5065278.1"/>
    </source>
</evidence>
<evidence type="ECO:0000313" key="6">
    <source>
        <dbReference type="Proteomes" id="UP000886520"/>
    </source>
</evidence>
<dbReference type="FunFam" id="1.20.1270.10:FF:000002">
    <property type="entry name" value="Heat shock 70 kDa protein 4"/>
    <property type="match status" value="1"/>
</dbReference>
<dbReference type="FunFam" id="3.30.420.40:FF:000171">
    <property type="entry name" value="Heat shock 70 kDa protein 4"/>
    <property type="match status" value="2"/>
</dbReference>
<feature type="compositionally biased region" description="Polar residues" evidence="4">
    <location>
        <begin position="544"/>
        <end position="555"/>
    </location>
</feature>
<sequence>MSVVGLDVGNENCIVAVARQRGIDVVLNDESKRETPALVSFNDKQRFIGTAASAGLTMTPKNTVAQIKRLLGRKFNDPEVQQDLQLLPFKVTEGPDGYPLIHVQYLGESRSFTPTQILGMIMSNLKSIAEKNLQTHVADCVIGIPVFFTEIQRRALLDAAAIAGLRPLRLMHETTATALAYGIYKTDLPETDPINVVFVDVGHAAMQICVVAFRKGQLKVLAHAFDRSLGGRDFDEVLFQYFCGKFKEEYKIDVPSNSRACQRLRSACEKMKKVLSANAEAPLNIECLMDEKDVRGFMKREDFEKLAQPMLERVRALCERALAEGNIPTDKLYSVEVVGSGSRVPSVLKILTSVFKKEPSRTMNASECIARGCALQCAMLSPTFRVRDFEVQDAFPFSICLAWKGAAPESEEGGFTGEASCSSVVFPKGNPVPSTKMLTFYRAGTFQVDALYADMQDLPPGTPQKINTVTIGPFKPTKAEKAKIKVKIRLNLHGIVSVESATMIEEEEVEIPVSSKVEGGPSAMEVEGNQAPKVPDLNDPSVDTGENNAADSNGMDNDEPAVDVKPVETEASKKDASKKKKSKRKDVLVKESPFGALPQGDLQKAVEQEYEMALQDRVMEETKDKKNAVEAYVYDMRNKMYEKYREYATDAEREDLAARLQETEDWLYEDGEDETKGVYVAKLADLKKLGDPIEERFKEEEARGPCVEQLLYCINSFREAAISKDAKFDHIDPSEKEKVVVECNTAEEWLKEKRSQQEHLPRSANPALLSSDVKKKMEALDRFCKPIMTKARPAPPKPASPPPSKGAPNKESEGSANGTATENGDAQATEPMDADSTNPEGERMQTD</sequence>
<gene>
    <name evidence="5" type="ORF">GOP47_0019973</name>
</gene>
<dbReference type="InterPro" id="IPR029048">
    <property type="entry name" value="HSP70_C_sf"/>
</dbReference>
<comment type="caution">
    <text evidence="5">The sequence shown here is derived from an EMBL/GenBank/DDBJ whole genome shotgun (WGS) entry which is preliminary data.</text>
</comment>
<accession>A0A9D4UC35</accession>
<dbReference type="PANTHER" id="PTHR45639:SF4">
    <property type="entry name" value="HSC70CB, ISOFORM G"/>
    <property type="match status" value="1"/>
</dbReference>
<protein>
    <recommendedName>
        <fullName evidence="7">Heat shock 70 kDa protein 14</fullName>
    </recommendedName>
</protein>
<dbReference type="SUPFAM" id="SSF100934">
    <property type="entry name" value="Heat shock protein 70kD (HSP70), C-terminal subdomain"/>
    <property type="match status" value="2"/>
</dbReference>
<dbReference type="Gene3D" id="1.20.1270.10">
    <property type="match status" value="2"/>
</dbReference>
<dbReference type="PANTHER" id="PTHR45639">
    <property type="entry name" value="HSC70CB, ISOFORM G-RELATED"/>
    <property type="match status" value="1"/>
</dbReference>
<dbReference type="Gene3D" id="2.60.34.10">
    <property type="entry name" value="Substrate Binding Domain Of DNAk, Chain A, domain 1"/>
    <property type="match status" value="1"/>
</dbReference>
<comment type="similarity">
    <text evidence="3">Belongs to the heat shock protein 70 (TC 1.A.33) family. HSP110/SSE subfamily.</text>
</comment>
<feature type="compositionally biased region" description="Basic and acidic residues" evidence="4">
    <location>
        <begin position="772"/>
        <end position="784"/>
    </location>
</feature>
<evidence type="ECO:0008006" key="7">
    <source>
        <dbReference type="Google" id="ProtNLM"/>
    </source>
</evidence>
<dbReference type="InterPro" id="IPR043129">
    <property type="entry name" value="ATPase_NBD"/>
</dbReference>
<evidence type="ECO:0000256" key="1">
    <source>
        <dbReference type="ARBA" id="ARBA00022741"/>
    </source>
</evidence>
<feature type="compositionally biased region" description="Polar residues" evidence="4">
    <location>
        <begin position="814"/>
        <end position="826"/>
    </location>
</feature>
<feature type="compositionally biased region" description="Pro residues" evidence="4">
    <location>
        <begin position="793"/>
        <end position="805"/>
    </location>
</feature>
<dbReference type="PRINTS" id="PR00301">
    <property type="entry name" value="HEATSHOCK70"/>
</dbReference>
<dbReference type="FunFam" id="3.30.30.30:FF:000002">
    <property type="entry name" value="Heat shock 70 kDa protein 4"/>
    <property type="match status" value="1"/>
</dbReference>
<dbReference type="SUPFAM" id="SSF100920">
    <property type="entry name" value="Heat shock protein 70kD (HSP70), peptide-binding domain"/>
    <property type="match status" value="1"/>
</dbReference>
<dbReference type="GO" id="GO:0140662">
    <property type="term" value="F:ATP-dependent protein folding chaperone"/>
    <property type="evidence" value="ECO:0007669"/>
    <property type="project" value="InterPro"/>
</dbReference>
<dbReference type="Proteomes" id="UP000886520">
    <property type="component" value="Chromosome 19"/>
</dbReference>
<organism evidence="5 6">
    <name type="scientific">Adiantum capillus-veneris</name>
    <name type="common">Maidenhair fern</name>
    <dbReference type="NCBI Taxonomy" id="13818"/>
    <lineage>
        <taxon>Eukaryota</taxon>
        <taxon>Viridiplantae</taxon>
        <taxon>Streptophyta</taxon>
        <taxon>Embryophyta</taxon>
        <taxon>Tracheophyta</taxon>
        <taxon>Polypodiopsida</taxon>
        <taxon>Polypodiidae</taxon>
        <taxon>Polypodiales</taxon>
        <taxon>Pteridineae</taxon>
        <taxon>Pteridaceae</taxon>
        <taxon>Vittarioideae</taxon>
        <taxon>Adiantum</taxon>
    </lineage>
</organism>
<keyword evidence="1" id="KW-0547">Nucleotide-binding</keyword>
<dbReference type="GO" id="GO:0005634">
    <property type="term" value="C:nucleus"/>
    <property type="evidence" value="ECO:0007669"/>
    <property type="project" value="TreeGrafter"/>
</dbReference>
<dbReference type="Gene3D" id="3.30.420.40">
    <property type="match status" value="2"/>
</dbReference>
<feature type="compositionally biased region" description="Basic and acidic residues" evidence="4">
    <location>
        <begin position="565"/>
        <end position="575"/>
    </location>
</feature>
<feature type="region of interest" description="Disordered" evidence="4">
    <location>
        <begin position="751"/>
        <end position="847"/>
    </location>
</feature>
<dbReference type="EMBL" id="JABFUD020000019">
    <property type="protein sequence ID" value="KAI5065278.1"/>
    <property type="molecule type" value="Genomic_DNA"/>
</dbReference>
<evidence type="ECO:0000256" key="3">
    <source>
        <dbReference type="ARBA" id="ARBA00061090"/>
    </source>
</evidence>
<keyword evidence="6" id="KW-1185">Reference proteome</keyword>
<dbReference type="GO" id="GO:0005524">
    <property type="term" value="F:ATP binding"/>
    <property type="evidence" value="ECO:0007669"/>
    <property type="project" value="UniProtKB-KW"/>
</dbReference>
<dbReference type="SUPFAM" id="SSF53067">
    <property type="entry name" value="Actin-like ATPase domain"/>
    <property type="match status" value="2"/>
</dbReference>
<dbReference type="InterPro" id="IPR029047">
    <property type="entry name" value="HSP70_peptide-bd_sf"/>
</dbReference>
<dbReference type="Gene3D" id="3.90.640.10">
    <property type="entry name" value="Actin, Chain A, domain 4"/>
    <property type="match status" value="1"/>
</dbReference>
<dbReference type="Gene3D" id="3.30.30.30">
    <property type="match status" value="1"/>
</dbReference>
<dbReference type="CDD" id="cd24095">
    <property type="entry name" value="ASKHA_NBD_HSP70_AtHsp70-14-like"/>
    <property type="match status" value="1"/>
</dbReference>
<dbReference type="OrthoDB" id="434160at2759"/>
<keyword evidence="2" id="KW-0067">ATP-binding</keyword>
<reference evidence="5" key="1">
    <citation type="submission" date="2021-01" db="EMBL/GenBank/DDBJ databases">
        <title>Adiantum capillus-veneris genome.</title>
        <authorList>
            <person name="Fang Y."/>
            <person name="Liao Q."/>
        </authorList>
    </citation>
    <scope>NUCLEOTIDE SEQUENCE</scope>
    <source>
        <strain evidence="5">H3</strain>
        <tissue evidence="5">Leaf</tissue>
    </source>
</reference>
<evidence type="ECO:0000256" key="2">
    <source>
        <dbReference type="ARBA" id="ARBA00022840"/>
    </source>
</evidence>
<dbReference type="Pfam" id="PF00012">
    <property type="entry name" value="HSP70"/>
    <property type="match status" value="1"/>
</dbReference>